<dbReference type="AlphaFoldDB" id="A0A2T2X9S0"/>
<sequence>MAALLKAWNWEGKFDPITGDLTPIDFAAEKPGDEAILFQALAPFVDAGSFVAMQGEDGDLWRWVFEGQQMREQFPQMTWE</sequence>
<protein>
    <submittedName>
        <fullName evidence="1">Uncharacterized protein</fullName>
    </submittedName>
</protein>
<accession>A0A2T2X9S0</accession>
<organism evidence="1 2">
    <name type="scientific">Sulfobacillus benefaciens</name>
    <dbReference type="NCBI Taxonomy" id="453960"/>
    <lineage>
        <taxon>Bacteria</taxon>
        <taxon>Bacillati</taxon>
        <taxon>Bacillota</taxon>
        <taxon>Clostridia</taxon>
        <taxon>Eubacteriales</taxon>
        <taxon>Clostridiales Family XVII. Incertae Sedis</taxon>
        <taxon>Sulfobacillus</taxon>
    </lineage>
</organism>
<gene>
    <name evidence="1" type="ORF">C7B46_17060</name>
</gene>
<evidence type="ECO:0000313" key="2">
    <source>
        <dbReference type="Proteomes" id="UP000242972"/>
    </source>
</evidence>
<evidence type="ECO:0000313" key="1">
    <source>
        <dbReference type="EMBL" id="PSR31229.1"/>
    </source>
</evidence>
<dbReference type="EMBL" id="PXYW01000066">
    <property type="protein sequence ID" value="PSR31229.1"/>
    <property type="molecule type" value="Genomic_DNA"/>
</dbReference>
<reference evidence="1 2" key="1">
    <citation type="journal article" date="2014" name="BMC Genomics">
        <title>Comparison of environmental and isolate Sulfobacillus genomes reveals diverse carbon, sulfur, nitrogen, and hydrogen metabolisms.</title>
        <authorList>
            <person name="Justice N.B."/>
            <person name="Norman A."/>
            <person name="Brown C.T."/>
            <person name="Singh A."/>
            <person name="Thomas B.C."/>
            <person name="Banfield J.F."/>
        </authorList>
    </citation>
    <scope>NUCLEOTIDE SEQUENCE [LARGE SCALE GENOMIC DNA]</scope>
    <source>
        <strain evidence="1">AMDSBA4</strain>
    </source>
</reference>
<comment type="caution">
    <text evidence="1">The sequence shown here is derived from an EMBL/GenBank/DDBJ whole genome shotgun (WGS) entry which is preliminary data.</text>
</comment>
<name>A0A2T2X9S0_9FIRM</name>
<proteinExistence type="predicted"/>
<dbReference type="Proteomes" id="UP000242972">
    <property type="component" value="Unassembled WGS sequence"/>
</dbReference>